<organism evidence="2">
    <name type="scientific">Salmonella enterica I</name>
    <dbReference type="NCBI Taxonomy" id="59201"/>
    <lineage>
        <taxon>Bacteria</taxon>
        <taxon>Pseudomonadati</taxon>
        <taxon>Pseudomonadota</taxon>
        <taxon>Gammaproteobacteria</taxon>
        <taxon>Enterobacterales</taxon>
        <taxon>Enterobacteriaceae</taxon>
        <taxon>Salmonella</taxon>
    </lineage>
</organism>
<dbReference type="AlphaFoldDB" id="A0A403QK40"/>
<comment type="caution">
    <text evidence="2">The sequence shown here is derived from an EMBL/GenBank/DDBJ whole genome shotgun (WGS) entry which is preliminary data.</text>
</comment>
<dbReference type="Proteomes" id="UP000885348">
    <property type="component" value="Unassembled WGS sequence"/>
</dbReference>
<name>A0A403QK40_SALET</name>
<reference evidence="2" key="1">
    <citation type="submission" date="2018-09" db="EMBL/GenBank/DDBJ databases">
        <authorList>
            <person name="Ashton P.M."/>
            <person name="Dallman T."/>
            <person name="Nair S."/>
            <person name="De Pinna E."/>
            <person name="Peters T."/>
            <person name="Grant K."/>
        </authorList>
    </citation>
    <scope>NUCLEOTIDE SEQUENCE [LARGE SCALE GENOMIC DNA]</scope>
    <source>
        <strain evidence="2">598938</strain>
    </source>
</reference>
<evidence type="ECO:0000313" key="2">
    <source>
        <dbReference type="EMBL" id="MML55209.1"/>
    </source>
</evidence>
<protein>
    <submittedName>
        <fullName evidence="2">Uncharacterized protein</fullName>
    </submittedName>
</protein>
<accession>A0A403QK40</accession>
<proteinExistence type="predicted"/>
<feature type="coiled-coil region" evidence="1">
    <location>
        <begin position="151"/>
        <end position="185"/>
    </location>
</feature>
<keyword evidence="1" id="KW-0175">Coiled coil</keyword>
<sequence>MTLLKKVQATASEINNITTSLLGKKSKLETQIAEKNDAIKNLLDMPMSIDDFCSFIPEYVRIRGESYYSRFSYENREKKLKPWGGIESENGYIDTGYFYISGEGGNYFSDVNIASFARECFFHPENTAKRLTDKLKSELADSWGNEQFPPIAERRATIKKLQAEREAVQSELDEVNDNIEAIYKATAQITQSHGADTDEEN</sequence>
<dbReference type="EMBL" id="RVVJ01000023">
    <property type="protein sequence ID" value="MML55209.1"/>
    <property type="molecule type" value="Genomic_DNA"/>
</dbReference>
<gene>
    <name evidence="2" type="ORF">D7N80_18260</name>
</gene>
<evidence type="ECO:0000256" key="1">
    <source>
        <dbReference type="SAM" id="Coils"/>
    </source>
</evidence>